<dbReference type="AlphaFoldDB" id="A0A8G2C881"/>
<dbReference type="EMBL" id="FQZR01000002">
    <property type="protein sequence ID" value="SHI77345.1"/>
    <property type="molecule type" value="Genomic_DNA"/>
</dbReference>
<organism evidence="1 2">
    <name type="scientific">Halodesulfovibrio aestuarii</name>
    <dbReference type="NCBI Taxonomy" id="126333"/>
    <lineage>
        <taxon>Bacteria</taxon>
        <taxon>Pseudomonadati</taxon>
        <taxon>Thermodesulfobacteriota</taxon>
        <taxon>Desulfovibrionia</taxon>
        <taxon>Desulfovibrionales</taxon>
        <taxon>Desulfovibrionaceae</taxon>
        <taxon>Halodesulfovibrio</taxon>
    </lineage>
</organism>
<dbReference type="PANTHER" id="PTHR43861:SF1">
    <property type="entry name" value="TRANS-ACONITATE 2-METHYLTRANSFERASE"/>
    <property type="match status" value="1"/>
</dbReference>
<evidence type="ECO:0000313" key="1">
    <source>
        <dbReference type="EMBL" id="SHI77345.1"/>
    </source>
</evidence>
<evidence type="ECO:0000313" key="2">
    <source>
        <dbReference type="Proteomes" id="UP000184001"/>
    </source>
</evidence>
<dbReference type="Pfam" id="PF13489">
    <property type="entry name" value="Methyltransf_23"/>
    <property type="match status" value="1"/>
</dbReference>
<keyword evidence="1" id="KW-0489">Methyltransferase</keyword>
<dbReference type="Gene3D" id="3.40.50.150">
    <property type="entry name" value="Vaccinia Virus protein VP39"/>
    <property type="match status" value="1"/>
</dbReference>
<accession>A0A8G2C881</accession>
<gene>
    <name evidence="1" type="ORF">SAMN05660830_00939</name>
</gene>
<dbReference type="CDD" id="cd02440">
    <property type="entry name" value="AdoMet_MTases"/>
    <property type="match status" value="1"/>
</dbReference>
<dbReference type="SUPFAM" id="SSF53335">
    <property type="entry name" value="S-adenosyl-L-methionine-dependent methyltransferases"/>
    <property type="match status" value="1"/>
</dbReference>
<protein>
    <submittedName>
        <fullName evidence="1">Methyltransferase domain-containing protein</fullName>
    </submittedName>
</protein>
<dbReference type="GO" id="GO:0032259">
    <property type="term" value="P:methylation"/>
    <property type="evidence" value="ECO:0007669"/>
    <property type="project" value="UniProtKB-KW"/>
</dbReference>
<proteinExistence type="predicted"/>
<dbReference type="InterPro" id="IPR029063">
    <property type="entry name" value="SAM-dependent_MTases_sf"/>
</dbReference>
<dbReference type="PANTHER" id="PTHR43861">
    <property type="entry name" value="TRANS-ACONITATE 2-METHYLTRANSFERASE-RELATED"/>
    <property type="match status" value="1"/>
</dbReference>
<comment type="caution">
    <text evidence="1">The sequence shown here is derived from an EMBL/GenBank/DDBJ whole genome shotgun (WGS) entry which is preliminary data.</text>
</comment>
<dbReference type="Proteomes" id="UP000184001">
    <property type="component" value="Unassembled WGS sequence"/>
</dbReference>
<sequence length="192" mass="21329">MQYYNNHAVEYVKKTLPISMTEQYEKFLRNIPNNGSILDAGCGSGRDALYFLKNGYKVDAFDASTELVKLAEELTGLNISCLRFQEFSPHTIYDGIWANASLLHVPQKQLHDVLKTFKASLKSGGILFCSFKYGKKDAIDELGRSFTNKTCEMLDKDLSNAGFTSRRSIALQQSTTPEGSPQAWVTGLAVAP</sequence>
<dbReference type="GO" id="GO:0008168">
    <property type="term" value="F:methyltransferase activity"/>
    <property type="evidence" value="ECO:0007669"/>
    <property type="project" value="UniProtKB-KW"/>
</dbReference>
<name>A0A8G2C881_9BACT</name>
<dbReference type="RefSeq" id="WP_020002052.1">
    <property type="nucleotide sequence ID" value="NZ_CP192219.1"/>
</dbReference>
<keyword evidence="1" id="KW-0808">Transferase</keyword>
<reference evidence="1 2" key="1">
    <citation type="submission" date="2016-11" db="EMBL/GenBank/DDBJ databases">
        <authorList>
            <person name="Varghese N."/>
            <person name="Submissions S."/>
        </authorList>
    </citation>
    <scope>NUCLEOTIDE SEQUENCE [LARGE SCALE GENOMIC DNA]</scope>
    <source>
        <strain evidence="1 2">DSM 17919</strain>
    </source>
</reference>